<evidence type="ECO:0000256" key="3">
    <source>
        <dbReference type="SAM" id="Phobius"/>
    </source>
</evidence>
<evidence type="ECO:0000256" key="1">
    <source>
        <dbReference type="ARBA" id="ARBA00004370"/>
    </source>
</evidence>
<feature type="transmembrane region" description="Helical" evidence="3">
    <location>
        <begin position="88"/>
        <end position="107"/>
    </location>
</feature>
<evidence type="ECO:0000313" key="5">
    <source>
        <dbReference type="EMBL" id="WEK53340.1"/>
    </source>
</evidence>
<sequence>MNQRFIQLDSLRGLAALAVLFSHIILIPESMGSTMHSLLTAPYSPFQILVDGHSAVILFFVLSGFVLSLPLLNGKYQSYHGYLIKRFFRIYVPYIISFFVALTLLSLSPKLTGVGISESINNTWSQNLSMSVIVEHILGIVNVHTEAINSPYWSLVHEMRISIIFPFVVFLLRNVRWYYTVLIGLALFGFSTLNDIFNIQTSNGLNTTYFDSLHYLSFFLYGMLLAKHRIGIVDGFRALKNRFKYSVLAISLICYNCSYGVIVVLNKLNISVPFDRSLREQVVAIGVAGFVIIVLSSSRVGNVLKNRIPVFLGNVSYSLYLYHMIIMLAFVHGFAGKVPLGYLLLASIVISLVVAYAMWRFVEKPAMAIGKRLATRMTKKVVHPNKEYDAA</sequence>
<dbReference type="PANTHER" id="PTHR23028:SF134">
    <property type="entry name" value="PUTATIVE (AFU_ORTHOLOGUE AFUA_4G08520)-RELATED"/>
    <property type="match status" value="1"/>
</dbReference>
<feature type="transmembrane region" description="Helical" evidence="3">
    <location>
        <begin position="317"/>
        <end position="335"/>
    </location>
</feature>
<feature type="transmembrane region" description="Helical" evidence="3">
    <location>
        <begin position="278"/>
        <end position="296"/>
    </location>
</feature>
<dbReference type="Proteomes" id="UP001178662">
    <property type="component" value="Chromosome"/>
</dbReference>
<feature type="transmembrane region" description="Helical" evidence="3">
    <location>
        <begin position="177"/>
        <end position="197"/>
    </location>
</feature>
<keyword evidence="3" id="KW-0472">Membrane</keyword>
<protein>
    <submittedName>
        <fullName evidence="5">Acyltransferase</fullName>
    </submittedName>
</protein>
<evidence type="ECO:0000256" key="2">
    <source>
        <dbReference type="ARBA" id="ARBA00007400"/>
    </source>
</evidence>
<feature type="domain" description="Acyltransferase 3" evidence="4">
    <location>
        <begin position="7"/>
        <end position="359"/>
    </location>
</feature>
<keyword evidence="5" id="KW-0808">Transferase</keyword>
<proteinExistence type="inferred from homology"/>
<feature type="transmembrane region" description="Helical" evidence="3">
    <location>
        <begin position="56"/>
        <end position="76"/>
    </location>
</feature>
<evidence type="ECO:0000259" key="4">
    <source>
        <dbReference type="Pfam" id="PF01757"/>
    </source>
</evidence>
<keyword evidence="3" id="KW-0812">Transmembrane</keyword>
<dbReference type="GO" id="GO:0016747">
    <property type="term" value="F:acyltransferase activity, transferring groups other than amino-acyl groups"/>
    <property type="evidence" value="ECO:0007669"/>
    <property type="project" value="InterPro"/>
</dbReference>
<gene>
    <name evidence="5" type="ORF">P0Y55_12170</name>
</gene>
<feature type="transmembrane region" description="Helical" evidence="3">
    <location>
        <begin position="341"/>
        <end position="362"/>
    </location>
</feature>
<comment type="similarity">
    <text evidence="2">Belongs to the acyltransferase 3 family.</text>
</comment>
<accession>A0AA95ETW9</accession>
<dbReference type="Pfam" id="PF01757">
    <property type="entry name" value="Acyl_transf_3"/>
    <property type="match status" value="1"/>
</dbReference>
<keyword evidence="3" id="KW-1133">Transmembrane helix</keyword>
<evidence type="ECO:0000313" key="6">
    <source>
        <dbReference type="Proteomes" id="UP001178662"/>
    </source>
</evidence>
<dbReference type="InterPro" id="IPR050879">
    <property type="entry name" value="Acyltransferase_3"/>
</dbReference>
<comment type="subcellular location">
    <subcellularLocation>
        <location evidence="1">Membrane</location>
    </subcellularLocation>
</comment>
<feature type="transmembrane region" description="Helical" evidence="3">
    <location>
        <begin position="152"/>
        <end position="172"/>
    </location>
</feature>
<dbReference type="AlphaFoldDB" id="A0AA95ETW9"/>
<dbReference type="InterPro" id="IPR002656">
    <property type="entry name" value="Acyl_transf_3_dom"/>
</dbReference>
<organism evidence="5 6">
    <name type="scientific">Candidatus Cohnella colombiensis</name>
    <dbReference type="NCBI Taxonomy" id="3121368"/>
    <lineage>
        <taxon>Bacteria</taxon>
        <taxon>Bacillati</taxon>
        <taxon>Bacillota</taxon>
        <taxon>Bacilli</taxon>
        <taxon>Bacillales</taxon>
        <taxon>Paenibacillaceae</taxon>
        <taxon>Cohnella</taxon>
    </lineage>
</organism>
<keyword evidence="6" id="KW-1185">Reference proteome</keyword>
<dbReference type="EMBL" id="CP119317">
    <property type="protein sequence ID" value="WEK53340.1"/>
    <property type="molecule type" value="Genomic_DNA"/>
</dbReference>
<keyword evidence="5" id="KW-0012">Acyltransferase</keyword>
<feature type="transmembrane region" description="Helical" evidence="3">
    <location>
        <begin position="209"/>
        <end position="226"/>
    </location>
</feature>
<dbReference type="PANTHER" id="PTHR23028">
    <property type="entry name" value="ACETYLTRANSFERASE"/>
    <property type="match status" value="1"/>
</dbReference>
<reference evidence="5" key="1">
    <citation type="submission" date="2023-03" db="EMBL/GenBank/DDBJ databases">
        <title>Andean soil-derived lignocellulolytic bacterial consortium as a source of novel taxa and putative plastic-active enzymes.</title>
        <authorList>
            <person name="Diaz-Garcia L."/>
            <person name="Chuvochina M."/>
            <person name="Feuerriegel G."/>
            <person name="Bunk B."/>
            <person name="Sproer C."/>
            <person name="Streit W.R."/>
            <person name="Rodriguez L.M."/>
            <person name="Overmann J."/>
            <person name="Jimenez D.J."/>
        </authorList>
    </citation>
    <scope>NUCLEOTIDE SEQUENCE</scope>
    <source>
        <strain evidence="5">MAG 2441</strain>
    </source>
</reference>
<name>A0AA95ETW9_9BACL</name>
<feature type="transmembrane region" description="Helical" evidence="3">
    <location>
        <begin position="247"/>
        <end position="266"/>
    </location>
</feature>